<dbReference type="Gene3D" id="3.90.79.10">
    <property type="entry name" value="Nucleoside Triphosphate Pyrophosphohydrolase"/>
    <property type="match status" value="1"/>
</dbReference>
<dbReference type="GO" id="GO:0005737">
    <property type="term" value="C:cytoplasm"/>
    <property type="evidence" value="ECO:0007669"/>
    <property type="project" value="TreeGrafter"/>
</dbReference>
<dbReference type="Proteomes" id="UP000052946">
    <property type="component" value="Unassembled WGS sequence"/>
</dbReference>
<evidence type="ECO:0000313" key="8">
    <source>
        <dbReference type="EMBL" id="GAQ16273.1"/>
    </source>
</evidence>
<dbReference type="EMBL" id="BBXV01000003">
    <property type="protein sequence ID" value="GAQ16273.1"/>
    <property type="molecule type" value="Genomic_DNA"/>
</dbReference>
<evidence type="ECO:0000256" key="5">
    <source>
        <dbReference type="ARBA" id="ARBA00022842"/>
    </source>
</evidence>
<dbReference type="SUPFAM" id="SSF55811">
    <property type="entry name" value="Nudix"/>
    <property type="match status" value="1"/>
</dbReference>
<dbReference type="PROSITE" id="PS00893">
    <property type="entry name" value="NUDIX_BOX"/>
    <property type="match status" value="1"/>
</dbReference>
<dbReference type="AlphaFoldDB" id="A0A0U9H4Q2"/>
<comment type="caution">
    <text evidence="8">The sequence shown here is derived from an EMBL/GenBank/DDBJ whole genome shotgun (WGS) entry which is preliminary data.</text>
</comment>
<dbReference type="PANTHER" id="PTHR43758">
    <property type="entry name" value="7,8-DIHYDRO-8-OXOGUANINE TRIPHOSPHATASE"/>
    <property type="match status" value="1"/>
</dbReference>
<comment type="similarity">
    <text evidence="2 6">Belongs to the Nudix hydrolase family.</text>
</comment>
<dbReference type="InterPro" id="IPR015797">
    <property type="entry name" value="NUDIX_hydrolase-like_dom_sf"/>
</dbReference>
<name>A0A0U9H4Q2_9BACI</name>
<reference evidence="8 9" key="2">
    <citation type="journal article" date="2016" name="Genome Announc.">
        <title>Draft Genome Sequence of Oceanobacillus picturae Heshi-B3, Isolated from Fermented Rice Bran in a Traditional Japanese Seafood Dish.</title>
        <authorList>
            <person name="Akuzawa S."/>
            <person name="Nagaoka J."/>
            <person name="Kanekatsu M."/>
            <person name="Kanesaki Y."/>
            <person name="Suzuki T."/>
        </authorList>
    </citation>
    <scope>NUCLEOTIDE SEQUENCE [LARGE SCALE GENOMIC DNA]</scope>
    <source>
        <strain evidence="8 9">Heshi-B3</strain>
    </source>
</reference>
<keyword evidence="4 6" id="KW-0378">Hydrolase</keyword>
<evidence type="ECO:0000259" key="7">
    <source>
        <dbReference type="Pfam" id="PF00293"/>
    </source>
</evidence>
<proteinExistence type="inferred from homology"/>
<organism evidence="8 9">
    <name type="scientific">Oceanobacillus picturae</name>
    <dbReference type="NCBI Taxonomy" id="171693"/>
    <lineage>
        <taxon>Bacteria</taxon>
        <taxon>Bacillati</taxon>
        <taxon>Bacillota</taxon>
        <taxon>Bacilli</taxon>
        <taxon>Bacillales</taxon>
        <taxon>Bacillaceae</taxon>
        <taxon>Oceanobacillus</taxon>
    </lineage>
</organism>
<evidence type="ECO:0000256" key="4">
    <source>
        <dbReference type="ARBA" id="ARBA00022801"/>
    </source>
</evidence>
<dbReference type="GO" id="GO:0046872">
    <property type="term" value="F:metal ion binding"/>
    <property type="evidence" value="ECO:0007669"/>
    <property type="project" value="UniProtKB-KW"/>
</dbReference>
<dbReference type="NCBIfam" id="TIGR02705">
    <property type="entry name" value="nudix_YtkD"/>
    <property type="match status" value="1"/>
</dbReference>
<feature type="domain" description="Nudix hydrolase" evidence="7">
    <location>
        <begin position="28"/>
        <end position="105"/>
    </location>
</feature>
<accession>A0A0U9H4Q2</accession>
<evidence type="ECO:0000256" key="1">
    <source>
        <dbReference type="ARBA" id="ARBA00001946"/>
    </source>
</evidence>
<evidence type="ECO:0000256" key="3">
    <source>
        <dbReference type="ARBA" id="ARBA00022723"/>
    </source>
</evidence>
<dbReference type="InterPro" id="IPR014078">
    <property type="entry name" value="Nudix_YtkD"/>
</dbReference>
<sequence length="155" mass="18242">MFTFKDYYNNEVKLSFQNQPFSNDPRHVWIICKYQDKWLLTKHKERGLEFPGGKVEEGETAVQAAEREVMEETGGLITQLHYIGQYYVYGKREHVAKNVYFAVVDSLLPRKTYYETEGPKLLDALPNNIRQSKAFSFIMKDDVLYHCIDYINITL</sequence>
<dbReference type="InterPro" id="IPR020084">
    <property type="entry name" value="NUDIX_hydrolase_CS"/>
</dbReference>
<evidence type="ECO:0000256" key="2">
    <source>
        <dbReference type="ARBA" id="ARBA00005582"/>
    </source>
</evidence>
<keyword evidence="5" id="KW-0460">Magnesium</keyword>
<reference evidence="9" key="1">
    <citation type="submission" date="2015-07" db="EMBL/GenBank/DDBJ databases">
        <title>Draft Genome Sequence of Oceanobacillus picturae Heshi-B3 that Was Isolated from Fermented Rice Bran with Aging Salted Mackerel, Which Was Named Heshiko as Traditional Fermented Seafood in Japan.</title>
        <authorList>
            <person name="Akuzawa S."/>
            <person name="Nakagawa J."/>
            <person name="Kanekatsu T."/>
            <person name="Kanesaki Y."/>
            <person name="Suzuki T."/>
        </authorList>
    </citation>
    <scope>NUCLEOTIDE SEQUENCE [LARGE SCALE GENOMIC DNA]</scope>
    <source>
        <strain evidence="9">Heshi-B3</strain>
    </source>
</reference>
<evidence type="ECO:0000256" key="6">
    <source>
        <dbReference type="RuleBase" id="RU003476"/>
    </source>
</evidence>
<gene>
    <name evidence="8" type="ORF">OPHB3_0189</name>
</gene>
<comment type="cofactor">
    <cofactor evidence="1">
        <name>Mg(2+)</name>
        <dbReference type="ChEBI" id="CHEBI:18420"/>
    </cofactor>
</comment>
<dbReference type="InterPro" id="IPR000086">
    <property type="entry name" value="NUDIX_hydrolase_dom"/>
</dbReference>
<dbReference type="GO" id="GO:0016818">
    <property type="term" value="F:hydrolase activity, acting on acid anhydrides, in phosphorus-containing anhydrides"/>
    <property type="evidence" value="ECO:0007669"/>
    <property type="project" value="TreeGrafter"/>
</dbReference>
<dbReference type="CDD" id="cd04665">
    <property type="entry name" value="NUDIX_RppH"/>
    <property type="match status" value="1"/>
</dbReference>
<dbReference type="RefSeq" id="WP_058949113.1">
    <property type="nucleotide sequence ID" value="NZ_BBXV01000003.1"/>
</dbReference>
<protein>
    <submittedName>
        <fullName evidence="8">8-oxo-dGTP diphosphatase YtkD</fullName>
    </submittedName>
</protein>
<dbReference type="InterPro" id="IPR020476">
    <property type="entry name" value="Nudix_hydrolase"/>
</dbReference>
<keyword evidence="3" id="KW-0479">Metal-binding</keyword>
<dbReference type="PRINTS" id="PR00502">
    <property type="entry name" value="NUDIXFAMILY"/>
</dbReference>
<dbReference type="PANTHER" id="PTHR43758:SF8">
    <property type="entry name" value="8-OXO-DGTP DIPHOSPHATASE YTKD-RELATED"/>
    <property type="match status" value="1"/>
</dbReference>
<dbReference type="Pfam" id="PF00293">
    <property type="entry name" value="NUDIX"/>
    <property type="match status" value="1"/>
</dbReference>
<dbReference type="OrthoDB" id="9131041at2"/>
<evidence type="ECO:0000313" key="9">
    <source>
        <dbReference type="Proteomes" id="UP000052946"/>
    </source>
</evidence>